<dbReference type="RefSeq" id="WP_186996610.1">
    <property type="nucleotide sequence ID" value="NZ_JACOQK010000001.1"/>
</dbReference>
<protein>
    <submittedName>
        <fullName evidence="1">DUF3783 domain-containing protein</fullName>
    </submittedName>
</protein>
<comment type="caution">
    <text evidence="1">The sequence shown here is derived from an EMBL/GenBank/DDBJ whole genome shotgun (WGS) entry which is preliminary data.</text>
</comment>
<dbReference type="Pfam" id="PF12646">
    <property type="entry name" value="DUF3783"/>
    <property type="match status" value="1"/>
</dbReference>
<dbReference type="EMBL" id="JACOQK010000001">
    <property type="protein sequence ID" value="MBC5787806.1"/>
    <property type="molecule type" value="Genomic_DNA"/>
</dbReference>
<sequence length="181" mass="20901">MKSKLIKQNMFVLLYQIDSSQADAMIQELENLSIKYQLVSANDLNQSVGYLAGIPGFQPAEGSYEGEVLDTPLMIFCGMQMKEMHPILQTLKKKEIGQEYRKVMLTPNNQFWSLEALIHEITREHNYFQKMEQLSRLLRKVQETGDVNAKQVAEQYVPLLQAKQPNHEQMDRAIDILTKLV</sequence>
<keyword evidence="2" id="KW-1185">Reference proteome</keyword>
<dbReference type="InterPro" id="IPR016621">
    <property type="entry name" value="UCP014543"/>
</dbReference>
<dbReference type="Proteomes" id="UP000649151">
    <property type="component" value="Unassembled WGS sequence"/>
</dbReference>
<accession>A0ABR7IRP6</accession>
<organism evidence="1 2">
    <name type="scientific">Clostridium facile</name>
    <dbReference type="NCBI Taxonomy" id="2763035"/>
    <lineage>
        <taxon>Bacteria</taxon>
        <taxon>Bacillati</taxon>
        <taxon>Bacillota</taxon>
        <taxon>Clostridia</taxon>
        <taxon>Eubacteriales</taxon>
        <taxon>Clostridiaceae</taxon>
        <taxon>Clostridium</taxon>
    </lineage>
</organism>
<reference evidence="1 2" key="1">
    <citation type="submission" date="2020-08" db="EMBL/GenBank/DDBJ databases">
        <title>Genome public.</title>
        <authorList>
            <person name="Liu C."/>
            <person name="Sun Q."/>
        </authorList>
    </citation>
    <scope>NUCLEOTIDE SEQUENCE [LARGE SCALE GENOMIC DNA]</scope>
    <source>
        <strain evidence="1 2">NSJ-27</strain>
    </source>
</reference>
<proteinExistence type="predicted"/>
<evidence type="ECO:0000313" key="2">
    <source>
        <dbReference type="Proteomes" id="UP000649151"/>
    </source>
</evidence>
<gene>
    <name evidence="1" type="ORF">H8Z77_07220</name>
</gene>
<evidence type="ECO:0000313" key="1">
    <source>
        <dbReference type="EMBL" id="MBC5787806.1"/>
    </source>
</evidence>
<name>A0ABR7IRP6_9CLOT</name>